<dbReference type="InterPro" id="IPR013762">
    <property type="entry name" value="Integrase-like_cat_sf"/>
</dbReference>
<dbReference type="PANTHER" id="PTHR30349:SF41">
    <property type="entry name" value="INTEGRASE_RECOMBINASE PROTEIN MJ0367-RELATED"/>
    <property type="match status" value="1"/>
</dbReference>
<dbReference type="GO" id="GO:0015074">
    <property type="term" value="P:DNA integration"/>
    <property type="evidence" value="ECO:0007669"/>
    <property type="project" value="UniProtKB-KW"/>
</dbReference>
<dbReference type="InterPro" id="IPR011010">
    <property type="entry name" value="DNA_brk_join_enz"/>
</dbReference>
<dbReference type="Gene3D" id="1.10.443.10">
    <property type="entry name" value="Intergrase catalytic core"/>
    <property type="match status" value="1"/>
</dbReference>
<dbReference type="RefSeq" id="WP_169923659.1">
    <property type="nucleotide sequence ID" value="NZ_PDJC01000001.1"/>
</dbReference>
<sequence length="314" mass="35026">MQTSSAVEQYLGWYRMTKDPSPHTARAYDSDLTLWLRQMDAAIDTTELTAGHFLRFLQGQRQAGLTSRTIMRRSSALHGFYSWMVDRQLAQPGLWASVDIRPGGGYTLPKVARSGDLETLHSYLRKQLRRTGSLHGDIREQPATATTLLAVSLMLVTGTRVSETATITCKSIDLTAGAVRVHGKGQRERVVYIVGPWLKRLIDEYLGYRDSAGVTHPYLLFNSSGNPITAETIRWRIKRAAEQAGIEQPVTPHMLRHAAATQLLEAGVDIRVVQRLLGHASITTTEIYTHVSDTALHRAVTNADVLTQRFLHDN</sequence>
<evidence type="ECO:0000256" key="5">
    <source>
        <dbReference type="PROSITE-ProRule" id="PRU01248"/>
    </source>
</evidence>
<gene>
    <name evidence="8" type="ORF">ATK74_0020</name>
    <name evidence="9" type="ORF">ATK74_3050</name>
</gene>
<dbReference type="SUPFAM" id="SSF56349">
    <property type="entry name" value="DNA breaking-rejoining enzymes"/>
    <property type="match status" value="1"/>
</dbReference>
<keyword evidence="4" id="KW-0233">DNA recombination</keyword>
<evidence type="ECO:0000313" key="10">
    <source>
        <dbReference type="Proteomes" id="UP000226079"/>
    </source>
</evidence>
<dbReference type="InterPro" id="IPR044068">
    <property type="entry name" value="CB"/>
</dbReference>
<dbReference type="GO" id="GO:0003677">
    <property type="term" value="F:DNA binding"/>
    <property type="evidence" value="ECO:0007669"/>
    <property type="project" value="UniProtKB-UniRule"/>
</dbReference>
<keyword evidence="3 5" id="KW-0238">DNA-binding</keyword>
<dbReference type="AlphaFoldDB" id="A0A2A9CPG4"/>
<dbReference type="PANTHER" id="PTHR30349">
    <property type="entry name" value="PHAGE INTEGRASE-RELATED"/>
    <property type="match status" value="1"/>
</dbReference>
<proteinExistence type="inferred from homology"/>
<dbReference type="EMBL" id="PDJC01000001">
    <property type="protein sequence ID" value="PFG18460.1"/>
    <property type="molecule type" value="Genomic_DNA"/>
</dbReference>
<protein>
    <submittedName>
        <fullName evidence="8">Integrase/recombinase XerD</fullName>
    </submittedName>
</protein>
<evidence type="ECO:0000256" key="2">
    <source>
        <dbReference type="ARBA" id="ARBA00022908"/>
    </source>
</evidence>
<keyword evidence="2" id="KW-0229">DNA integration</keyword>
<name>A0A2A9CPG4_9ACTN</name>
<dbReference type="Gene3D" id="1.10.150.130">
    <property type="match status" value="1"/>
</dbReference>
<comment type="similarity">
    <text evidence="1">Belongs to the 'phage' integrase family.</text>
</comment>
<evidence type="ECO:0000256" key="4">
    <source>
        <dbReference type="ARBA" id="ARBA00023172"/>
    </source>
</evidence>
<reference evidence="8 10" key="1">
    <citation type="submission" date="2017-10" db="EMBL/GenBank/DDBJ databases">
        <title>Sequencing the genomes of 1000 actinobacteria strains.</title>
        <authorList>
            <person name="Klenk H.-P."/>
        </authorList>
    </citation>
    <scope>NUCLEOTIDE SEQUENCE [LARGE SCALE GENOMIC DNA]</scope>
    <source>
        <strain evidence="8 10">DSM 15597</strain>
    </source>
</reference>
<dbReference type="InterPro" id="IPR004107">
    <property type="entry name" value="Integrase_SAM-like_N"/>
</dbReference>
<evidence type="ECO:0000256" key="1">
    <source>
        <dbReference type="ARBA" id="ARBA00008857"/>
    </source>
</evidence>
<feature type="domain" description="Core-binding (CB)" evidence="7">
    <location>
        <begin position="1"/>
        <end position="85"/>
    </location>
</feature>
<keyword evidence="10" id="KW-1185">Reference proteome</keyword>
<dbReference type="InterPro" id="IPR010998">
    <property type="entry name" value="Integrase_recombinase_N"/>
</dbReference>
<dbReference type="PROSITE" id="PS51898">
    <property type="entry name" value="TYR_RECOMBINASE"/>
    <property type="match status" value="1"/>
</dbReference>
<feature type="domain" description="Tyr recombinase" evidence="6">
    <location>
        <begin position="119"/>
        <end position="302"/>
    </location>
</feature>
<evidence type="ECO:0000313" key="8">
    <source>
        <dbReference type="EMBL" id="PFG15502.1"/>
    </source>
</evidence>
<dbReference type="Pfam" id="PF00589">
    <property type="entry name" value="Phage_integrase"/>
    <property type="match status" value="1"/>
</dbReference>
<evidence type="ECO:0000313" key="9">
    <source>
        <dbReference type="EMBL" id="PFG18460.1"/>
    </source>
</evidence>
<evidence type="ECO:0000259" key="6">
    <source>
        <dbReference type="PROSITE" id="PS51898"/>
    </source>
</evidence>
<accession>A0A2A9CPG4</accession>
<evidence type="ECO:0000259" key="7">
    <source>
        <dbReference type="PROSITE" id="PS51900"/>
    </source>
</evidence>
<dbReference type="EMBL" id="PDJC01000001">
    <property type="protein sequence ID" value="PFG15502.1"/>
    <property type="molecule type" value="Genomic_DNA"/>
</dbReference>
<comment type="caution">
    <text evidence="8">The sequence shown here is derived from an EMBL/GenBank/DDBJ whole genome shotgun (WGS) entry which is preliminary data.</text>
</comment>
<dbReference type="InterPro" id="IPR050090">
    <property type="entry name" value="Tyrosine_recombinase_XerCD"/>
</dbReference>
<dbReference type="Proteomes" id="UP000226079">
    <property type="component" value="Unassembled WGS sequence"/>
</dbReference>
<organism evidence="8 10">
    <name type="scientific">Propionicimonas paludicola</name>
    <dbReference type="NCBI Taxonomy" id="185243"/>
    <lineage>
        <taxon>Bacteria</taxon>
        <taxon>Bacillati</taxon>
        <taxon>Actinomycetota</taxon>
        <taxon>Actinomycetes</taxon>
        <taxon>Propionibacteriales</taxon>
        <taxon>Nocardioidaceae</taxon>
        <taxon>Propionicimonas</taxon>
    </lineage>
</organism>
<dbReference type="PROSITE" id="PS51900">
    <property type="entry name" value="CB"/>
    <property type="match status" value="1"/>
</dbReference>
<dbReference type="InterPro" id="IPR002104">
    <property type="entry name" value="Integrase_catalytic"/>
</dbReference>
<dbReference type="GO" id="GO:0006310">
    <property type="term" value="P:DNA recombination"/>
    <property type="evidence" value="ECO:0007669"/>
    <property type="project" value="UniProtKB-KW"/>
</dbReference>
<evidence type="ECO:0000256" key="3">
    <source>
        <dbReference type="ARBA" id="ARBA00023125"/>
    </source>
</evidence>
<dbReference type="Pfam" id="PF02899">
    <property type="entry name" value="Phage_int_SAM_1"/>
    <property type="match status" value="1"/>
</dbReference>